<evidence type="ECO:0000313" key="4">
    <source>
        <dbReference type="EMBL" id="TDQ39493.1"/>
    </source>
</evidence>
<feature type="domain" description="FAD-binding FR-type" evidence="3">
    <location>
        <begin position="1"/>
        <end position="104"/>
    </location>
</feature>
<dbReference type="AlphaFoldDB" id="A0A4R6U3Y7"/>
<dbReference type="GO" id="GO:0016491">
    <property type="term" value="F:oxidoreductase activity"/>
    <property type="evidence" value="ECO:0007669"/>
    <property type="project" value="InterPro"/>
</dbReference>
<dbReference type="InterPro" id="IPR017927">
    <property type="entry name" value="FAD-bd_FR_type"/>
</dbReference>
<dbReference type="Proteomes" id="UP000294575">
    <property type="component" value="Unassembled WGS sequence"/>
</dbReference>
<organism evidence="4 5">
    <name type="scientific">Thiopseudomonas denitrificans</name>
    <dbReference type="NCBI Taxonomy" id="1501432"/>
    <lineage>
        <taxon>Bacteria</taxon>
        <taxon>Pseudomonadati</taxon>
        <taxon>Pseudomonadota</taxon>
        <taxon>Gammaproteobacteria</taxon>
        <taxon>Pseudomonadales</taxon>
        <taxon>Pseudomonadaceae</taxon>
        <taxon>Thiopseudomonas</taxon>
    </lineage>
</organism>
<evidence type="ECO:0000256" key="1">
    <source>
        <dbReference type="ARBA" id="ARBA00023014"/>
    </source>
</evidence>
<dbReference type="PANTHER" id="PTHR47354">
    <property type="entry name" value="NADH OXIDOREDUCTASE HCR"/>
    <property type="match status" value="1"/>
</dbReference>
<dbReference type="PANTHER" id="PTHR47354:SF5">
    <property type="entry name" value="PROTEIN RFBI"/>
    <property type="match status" value="1"/>
</dbReference>
<keyword evidence="5" id="KW-1185">Reference proteome</keyword>
<dbReference type="InterPro" id="IPR039261">
    <property type="entry name" value="FNR_nucleotide-bd"/>
</dbReference>
<dbReference type="InterPro" id="IPR050415">
    <property type="entry name" value="MRET"/>
</dbReference>
<dbReference type="PRINTS" id="PR00410">
    <property type="entry name" value="PHEHYDRXLASE"/>
</dbReference>
<dbReference type="SUPFAM" id="SSF52343">
    <property type="entry name" value="Ferredoxin reductase-like, C-terminal NADP-linked domain"/>
    <property type="match status" value="1"/>
</dbReference>
<dbReference type="Gene3D" id="2.40.30.10">
    <property type="entry name" value="Translation factors"/>
    <property type="match status" value="1"/>
</dbReference>
<evidence type="ECO:0000313" key="5">
    <source>
        <dbReference type="Proteomes" id="UP000294575"/>
    </source>
</evidence>
<evidence type="ECO:0000256" key="2">
    <source>
        <dbReference type="ARBA" id="ARBA00034078"/>
    </source>
</evidence>
<keyword evidence="1" id="KW-0411">Iron-sulfur</keyword>
<dbReference type="RefSeq" id="WP_101497380.1">
    <property type="nucleotide sequence ID" value="NZ_LNJZ01000009.1"/>
</dbReference>
<dbReference type="CDD" id="cd00322">
    <property type="entry name" value="FNR_like"/>
    <property type="match status" value="1"/>
</dbReference>
<dbReference type="SUPFAM" id="SSF63380">
    <property type="entry name" value="Riboflavin synthase domain-like"/>
    <property type="match status" value="1"/>
</dbReference>
<comment type="cofactor">
    <cofactor evidence="2">
        <name>[2Fe-2S] cluster</name>
        <dbReference type="ChEBI" id="CHEBI:190135"/>
    </cofactor>
</comment>
<keyword evidence="1" id="KW-0479">Metal-binding</keyword>
<reference evidence="4 5" key="1">
    <citation type="submission" date="2019-03" db="EMBL/GenBank/DDBJ databases">
        <title>Genomic Encyclopedia of Type Strains, Phase IV (KMG-IV): sequencing the most valuable type-strain genomes for metagenomic binning, comparative biology and taxonomic classification.</title>
        <authorList>
            <person name="Goeker M."/>
        </authorList>
    </citation>
    <scope>NUCLEOTIDE SEQUENCE [LARGE SCALE GENOMIC DNA]</scope>
    <source>
        <strain evidence="4 5">DSM 28679</strain>
    </source>
</reference>
<dbReference type="EMBL" id="SNYK01000002">
    <property type="protein sequence ID" value="TDQ39493.1"/>
    <property type="molecule type" value="Genomic_DNA"/>
</dbReference>
<dbReference type="OrthoDB" id="9796486at2"/>
<keyword evidence="1" id="KW-0408">Iron</keyword>
<dbReference type="GO" id="GO:0051536">
    <property type="term" value="F:iron-sulfur cluster binding"/>
    <property type="evidence" value="ECO:0007669"/>
    <property type="project" value="UniProtKB-KW"/>
</dbReference>
<evidence type="ECO:0000259" key="3">
    <source>
        <dbReference type="PROSITE" id="PS51384"/>
    </source>
</evidence>
<comment type="caution">
    <text evidence="4">The sequence shown here is derived from an EMBL/GenBank/DDBJ whole genome shotgun (WGS) entry which is preliminary data.</text>
</comment>
<dbReference type="Pfam" id="PF00175">
    <property type="entry name" value="NAD_binding_1"/>
    <property type="match status" value="1"/>
</dbReference>
<gene>
    <name evidence="4" type="ORF">DFQ45_102187</name>
</gene>
<dbReference type="Gene3D" id="3.40.50.80">
    <property type="entry name" value="Nucleotide-binding domain of ferredoxin-NADP reductase (FNR) module"/>
    <property type="match status" value="1"/>
</dbReference>
<sequence length="241" mass="26268">MTILHTELTGGTQLARGTQEFHLAKPAGFEFSPGQSIDLSLTGTPDGAPLQDVMHTFSLVSAPHEGQLTVATRMRDSAFKNALADLPVGATLQFEGPFGTALVPDDSARPLVLIAGGIGITPFMSILRDSAYRQLQRPLRLLYSNRRPEDTAFLAELQQLQQQYPPFSLVATMTNMDDSALSWDGPTGYFDAAGIRQHCQDLEQPLFYLSGPPAMVEAMYDILEDAGVDEDDIHSESFTGY</sequence>
<name>A0A4R6U3Y7_9GAMM</name>
<dbReference type="InterPro" id="IPR017938">
    <property type="entry name" value="Riboflavin_synthase-like_b-brl"/>
</dbReference>
<accession>A0A4R6U3Y7</accession>
<dbReference type="PROSITE" id="PS51384">
    <property type="entry name" value="FAD_FR"/>
    <property type="match status" value="1"/>
</dbReference>
<proteinExistence type="predicted"/>
<protein>
    <submittedName>
        <fullName evidence="4">Ferredoxin-NADP reductase</fullName>
    </submittedName>
</protein>
<dbReference type="InterPro" id="IPR001433">
    <property type="entry name" value="OxRdtase_FAD/NAD-bd"/>
</dbReference>